<evidence type="ECO:0000256" key="1">
    <source>
        <dbReference type="SAM" id="Phobius"/>
    </source>
</evidence>
<evidence type="ECO:0000313" key="4">
    <source>
        <dbReference type="EMBL" id="QHQ36136.1"/>
    </source>
</evidence>
<dbReference type="Gene3D" id="3.40.50.12140">
    <property type="entry name" value="Domain of unknown function DUF4159"/>
    <property type="match status" value="1"/>
</dbReference>
<feature type="domain" description="DUF4159" evidence="3">
    <location>
        <begin position="693"/>
        <end position="911"/>
    </location>
</feature>
<dbReference type="EMBL" id="CP046620">
    <property type="protein sequence ID" value="QHQ36136.1"/>
    <property type="molecule type" value="Genomic_DNA"/>
</dbReference>
<dbReference type="PANTHER" id="PTHR37464:SF1">
    <property type="entry name" value="BLL2463 PROTEIN"/>
    <property type="match status" value="1"/>
</dbReference>
<evidence type="ECO:0000313" key="5">
    <source>
        <dbReference type="Proteomes" id="UP000464495"/>
    </source>
</evidence>
<keyword evidence="1" id="KW-0812">Transmembrane</keyword>
<keyword evidence="1" id="KW-1133">Transmembrane helix</keyword>
<dbReference type="KEGG" id="amaq:GO499_13645"/>
<dbReference type="AlphaFoldDB" id="A0A6P1T3T1"/>
<name>A0A6P1T3T1_9RHOB</name>
<dbReference type="InterPro" id="IPR024163">
    <property type="entry name" value="Aerotolerance_reg_N"/>
</dbReference>
<dbReference type="NCBIfam" id="TIGR02226">
    <property type="entry name" value="two_anch"/>
    <property type="match status" value="1"/>
</dbReference>
<evidence type="ECO:0000259" key="3">
    <source>
        <dbReference type="Pfam" id="PF13709"/>
    </source>
</evidence>
<feature type="transmembrane region" description="Helical" evidence="1">
    <location>
        <begin position="61"/>
        <end position="79"/>
    </location>
</feature>
<dbReference type="Pfam" id="PF07584">
    <property type="entry name" value="BatA"/>
    <property type="match status" value="1"/>
</dbReference>
<keyword evidence="5" id="KW-1185">Reference proteome</keyword>
<dbReference type="SUPFAM" id="SSF52317">
    <property type="entry name" value="Class I glutamine amidotransferase-like"/>
    <property type="match status" value="1"/>
</dbReference>
<dbReference type="PANTHER" id="PTHR37464">
    <property type="entry name" value="BLL2463 PROTEIN"/>
    <property type="match status" value="1"/>
</dbReference>
<dbReference type="CDD" id="cd03143">
    <property type="entry name" value="A4_beta-galactosidase_middle_domain"/>
    <property type="match status" value="1"/>
</dbReference>
<dbReference type="Proteomes" id="UP000464495">
    <property type="component" value="Chromosome"/>
</dbReference>
<dbReference type="RefSeq" id="WP_161862687.1">
    <property type="nucleotide sequence ID" value="NZ_CP046620.1"/>
</dbReference>
<reference evidence="4 5" key="1">
    <citation type="submission" date="2019-12" db="EMBL/GenBank/DDBJ databases">
        <title>Complete genome sequence of Algicella marina strain 9Alg 56(T) isolated from the red alga Tichocarpus crinitus.</title>
        <authorList>
            <person name="Kim S.-G."/>
            <person name="Nedashkovskaya O.I."/>
        </authorList>
    </citation>
    <scope>NUCLEOTIDE SEQUENCE [LARGE SCALE GENOMIC DNA]</scope>
    <source>
        <strain evidence="4 5">9Alg 56</strain>
    </source>
</reference>
<feature type="transmembrane region" description="Helical" evidence="1">
    <location>
        <begin position="651"/>
        <end position="672"/>
    </location>
</feature>
<feature type="domain" description="Aerotolerance regulator N-terminal" evidence="2">
    <location>
        <begin position="7"/>
        <end position="81"/>
    </location>
</feature>
<sequence length="931" mass="99600">MLTLGPIAFLAPLLLVTLAALPVLWWLLRAVPPAPAKRAFPGVRLLMGLKDPERMPEKTPWWLLLLRMVALAAAILAFANPVLNPEVQGERDGPLLVLLDGGWASAPNWSARQAKAQDVLDRAARAGRPVAMVEIAKGLPQGETLNFRDAGAWAQRVAGLTPEAWAPDRGALAEWLESRIGDGFETVWLADGLAGDGDGDFLRVLQAAGPVTVISDASDPVALTSPRFEDGAVRAELLRTTDTIRPSLRVTALGPDPNGIERVLGETMVIFDGEGTSTGVEMDLPVELRNRVTRLVVPQERSAGAVALTDDGLKRRKVGIIAGAQEEEAARLNSPLFYIGKALETSADLIEAPLTDILLAAPDVIILADIATFAGPEREALEEWVRAGGLLIRFAGPRLAQSGEGQLEQDPLLPVRLRAGGRAVGGTMSWGAPKQLRAFPEDSPFFGLRLPDEVTVSSQVMAQPDPNLPERVLASLEDGTPLVTGRAEGDGRVVLFHVTANADWSNLPLSGLFVEMLERLAVSTRGRTPDAEALEGQNWLPVSVLDGFGSLVDPKLLAGVDGARLIEERPGPTMPPGLYEANDQSIAVNLFQTGDTLEPLGAMPSGVVVEAMGVVEETFLKPWLLVVALLLLAADILATLWLAGRLTGPRVVRGGTVAVLALGLAGVLAPYADAQELERDDAAAVHATSETVLAYVETGEARVDNISRAGLAGLSRVLTRRTAIEPAEPMAVNLETDEIAFLPFLYWPISELQQIPSDAAYARLNAYLRSGGMILFDTQDANLGGRLGAGTPNGRMLQRLAAKLDVPPLEPAPDDHVLTRTFYLLQDFPGRFANTDIWVEAMPDIEEVEGMPFRNLNDGVTPVIIGANDWAGAWAEDASGNAMLPVGRGSGGARQREMAYRFGVNLIMHVMTGNYKSDQVHVPALLERLGN</sequence>
<proteinExistence type="predicted"/>
<organism evidence="4 5">
    <name type="scientific">Algicella marina</name>
    <dbReference type="NCBI Taxonomy" id="2683284"/>
    <lineage>
        <taxon>Bacteria</taxon>
        <taxon>Pseudomonadati</taxon>
        <taxon>Pseudomonadota</taxon>
        <taxon>Alphaproteobacteria</taxon>
        <taxon>Rhodobacterales</taxon>
        <taxon>Paracoccaceae</taxon>
        <taxon>Algicella</taxon>
    </lineage>
</organism>
<gene>
    <name evidence="4" type="ORF">GO499_13645</name>
</gene>
<keyword evidence="1" id="KW-0472">Membrane</keyword>
<evidence type="ECO:0000259" key="2">
    <source>
        <dbReference type="Pfam" id="PF07584"/>
    </source>
</evidence>
<feature type="transmembrane region" description="Helical" evidence="1">
    <location>
        <begin position="623"/>
        <end position="644"/>
    </location>
</feature>
<protein>
    <submittedName>
        <fullName evidence="4">DUF4159 domain-containing protein</fullName>
    </submittedName>
</protein>
<dbReference type="InterPro" id="IPR011933">
    <property type="entry name" value="Double_TM_dom"/>
</dbReference>
<accession>A0A6P1T3T1</accession>
<dbReference type="InterPro" id="IPR029062">
    <property type="entry name" value="Class_I_gatase-like"/>
</dbReference>
<dbReference type="Gene3D" id="3.40.50.880">
    <property type="match status" value="1"/>
</dbReference>
<feature type="transmembrane region" description="Helical" evidence="1">
    <location>
        <begin position="6"/>
        <end position="28"/>
    </location>
</feature>
<dbReference type="Pfam" id="PF13709">
    <property type="entry name" value="DUF4159"/>
    <property type="match status" value="1"/>
</dbReference>
<dbReference type="InterPro" id="IPR025297">
    <property type="entry name" value="DUF4159"/>
</dbReference>